<accession>A0A4R1L267</accession>
<dbReference type="GO" id="GO:0005694">
    <property type="term" value="C:chromosome"/>
    <property type="evidence" value="ECO:0007669"/>
    <property type="project" value="InterPro"/>
</dbReference>
<dbReference type="InterPro" id="IPR013498">
    <property type="entry name" value="Topo_IA_Znf"/>
</dbReference>
<dbReference type="RefSeq" id="WP_132299487.1">
    <property type="nucleotide sequence ID" value="NZ_CP170642.1"/>
</dbReference>
<gene>
    <name evidence="2" type="ORF">EV692_0103</name>
</gene>
<protein>
    <submittedName>
        <fullName evidence="2">Putative DNA topoisomerase</fullName>
    </submittedName>
</protein>
<dbReference type="AlphaFoldDB" id="A0A4R1L267"/>
<dbReference type="Proteomes" id="UP000295496">
    <property type="component" value="Unassembled WGS sequence"/>
</dbReference>
<dbReference type="GO" id="GO:0006265">
    <property type="term" value="P:DNA topological change"/>
    <property type="evidence" value="ECO:0007669"/>
    <property type="project" value="InterPro"/>
</dbReference>
<evidence type="ECO:0000259" key="1">
    <source>
        <dbReference type="Pfam" id="PF01396"/>
    </source>
</evidence>
<feature type="domain" description="DNA topoisomerase type IA zn finger" evidence="1">
    <location>
        <begin position="145"/>
        <end position="156"/>
    </location>
</feature>
<dbReference type="Pfam" id="PF01396">
    <property type="entry name" value="Zn_ribbon_Top1"/>
    <property type="match status" value="4"/>
</dbReference>
<keyword evidence="3" id="KW-1185">Reference proteome</keyword>
<feature type="domain" description="DNA topoisomerase type IA zn finger" evidence="1">
    <location>
        <begin position="106"/>
        <end position="138"/>
    </location>
</feature>
<reference evidence="2 3" key="1">
    <citation type="submission" date="2019-03" db="EMBL/GenBank/DDBJ databases">
        <title>Genomic Encyclopedia of Type Strains, Phase IV (KMG-IV): sequencing the most valuable type-strain genomes for metagenomic binning, comparative biology and taxonomic classification.</title>
        <authorList>
            <person name="Goeker M."/>
        </authorList>
    </citation>
    <scope>NUCLEOTIDE SEQUENCE [LARGE SCALE GENOMIC DNA]</scope>
    <source>
        <strain evidence="2 3">DSM 10053</strain>
    </source>
</reference>
<dbReference type="InterPro" id="IPR000380">
    <property type="entry name" value="Topo_IA"/>
</dbReference>
<feature type="domain" description="DNA topoisomerase type IA zn finger" evidence="1">
    <location>
        <begin position="13"/>
        <end position="48"/>
    </location>
</feature>
<dbReference type="PANTHER" id="PTHR42785">
    <property type="entry name" value="DNA TOPOISOMERASE, TYPE IA, CORE"/>
    <property type="match status" value="1"/>
</dbReference>
<proteinExistence type="predicted"/>
<name>A0A4R1L267_9PAST</name>
<feature type="domain" description="DNA topoisomerase type IA zn finger" evidence="1">
    <location>
        <begin position="61"/>
        <end position="97"/>
    </location>
</feature>
<dbReference type="EMBL" id="SMGJ01000001">
    <property type="protein sequence ID" value="TCK71050.1"/>
    <property type="molecule type" value="Genomic_DNA"/>
</dbReference>
<evidence type="ECO:0000313" key="3">
    <source>
        <dbReference type="Proteomes" id="UP000295496"/>
    </source>
</evidence>
<sequence>MTETLFQHRKQPEICPQCGSPLHIRQGKKGLFLGCSAYPQCDYLKPLQVQSEHKILKQLTEVCPHCGRPLQVKQGSFGIFIGCSGYPDCHFIVQEKQDEPEQSFACPECGKGQLVARRGRQGKTFYACNQFPRCKFTLAGQPYQVSCPNCGANISSLKKSSETHRTFVCANRLCKHIFDVEIAD</sequence>
<dbReference type="PANTHER" id="PTHR42785:SF1">
    <property type="entry name" value="DNA TOPOISOMERASE"/>
    <property type="match status" value="1"/>
</dbReference>
<dbReference type="Gene3D" id="3.30.65.10">
    <property type="entry name" value="Bacterial Topoisomerase I, domain 1"/>
    <property type="match status" value="2"/>
</dbReference>
<dbReference type="OrthoDB" id="6412825at2"/>
<organism evidence="2 3">
    <name type="scientific">Lonepinella koalarum</name>
    <dbReference type="NCBI Taxonomy" id="53417"/>
    <lineage>
        <taxon>Bacteria</taxon>
        <taxon>Pseudomonadati</taxon>
        <taxon>Pseudomonadota</taxon>
        <taxon>Gammaproteobacteria</taxon>
        <taxon>Pasteurellales</taxon>
        <taxon>Pasteurellaceae</taxon>
        <taxon>Lonepinella</taxon>
    </lineage>
</organism>
<dbReference type="SUPFAM" id="SSF57783">
    <property type="entry name" value="Zinc beta-ribbon"/>
    <property type="match status" value="3"/>
</dbReference>
<dbReference type="GO" id="GO:0003677">
    <property type="term" value="F:DNA binding"/>
    <property type="evidence" value="ECO:0007669"/>
    <property type="project" value="InterPro"/>
</dbReference>
<evidence type="ECO:0000313" key="2">
    <source>
        <dbReference type="EMBL" id="TCK71050.1"/>
    </source>
</evidence>
<dbReference type="GO" id="GO:0003917">
    <property type="term" value="F:DNA topoisomerase type I (single strand cut, ATP-independent) activity"/>
    <property type="evidence" value="ECO:0007669"/>
    <property type="project" value="InterPro"/>
</dbReference>
<keyword evidence="2" id="KW-0413">Isomerase</keyword>
<comment type="caution">
    <text evidence="2">The sequence shown here is derived from an EMBL/GenBank/DDBJ whole genome shotgun (WGS) entry which is preliminary data.</text>
</comment>